<dbReference type="Gene3D" id="3.90.226.10">
    <property type="entry name" value="2-enoyl-CoA Hydratase, Chain A, domain 1"/>
    <property type="match status" value="1"/>
</dbReference>
<dbReference type="InterPro" id="IPR023562">
    <property type="entry name" value="ClpP/TepA"/>
</dbReference>
<dbReference type="InterPro" id="IPR033135">
    <property type="entry name" value="ClpP_His_AS"/>
</dbReference>
<feature type="active site" description="Nucleophile" evidence="7">
    <location>
        <position position="107"/>
    </location>
</feature>
<evidence type="ECO:0000256" key="11">
    <source>
        <dbReference type="SAM" id="MobiDB-lite"/>
    </source>
</evidence>
<dbReference type="PANTHER" id="PTHR10381:SF70">
    <property type="entry name" value="ATP-DEPENDENT CLP PROTEASE PROTEOLYTIC SUBUNIT"/>
    <property type="match status" value="1"/>
</dbReference>
<evidence type="ECO:0000256" key="10">
    <source>
        <dbReference type="SAM" id="Coils"/>
    </source>
</evidence>
<evidence type="ECO:0000256" key="8">
    <source>
        <dbReference type="PROSITE-ProRule" id="PRU10086"/>
    </source>
</evidence>
<comment type="subunit">
    <text evidence="7">Fourteen ClpP subunits assemble into 2 heptameric rings which stack back to back to give a disk-like structure with a central cavity, resembling the structure of eukaryotic proteasomes.</text>
</comment>
<dbReference type="EC" id="3.4.21.92" evidence="7"/>
<feature type="active site" evidence="7 8">
    <location>
        <position position="132"/>
    </location>
</feature>
<reference evidence="13 14" key="1">
    <citation type="submission" date="2013-08" db="EMBL/GenBank/DDBJ databases">
        <authorList>
            <person name="Weinstock G."/>
            <person name="Sodergren E."/>
            <person name="Wylie T."/>
            <person name="Fulton L."/>
            <person name="Fulton R."/>
            <person name="Fronick C."/>
            <person name="O'Laughlin M."/>
            <person name="Godfrey J."/>
            <person name="Miner T."/>
            <person name="Herter B."/>
            <person name="Appelbaum E."/>
            <person name="Cordes M."/>
            <person name="Lek S."/>
            <person name="Wollam A."/>
            <person name="Pepin K.H."/>
            <person name="Palsikar V.B."/>
            <person name="Mitreva M."/>
            <person name="Wilson R.K."/>
        </authorList>
    </citation>
    <scope>NUCLEOTIDE SEQUENCE [LARGE SCALE GENOMIC DNA]</scope>
    <source>
        <strain evidence="13 14">ATCC 700332</strain>
    </source>
</reference>
<evidence type="ECO:0000256" key="9">
    <source>
        <dbReference type="RuleBase" id="RU003567"/>
    </source>
</evidence>
<keyword evidence="14" id="KW-1185">Reference proteome</keyword>
<keyword evidence="12" id="KW-1133">Transmembrane helix</keyword>
<dbReference type="CDD" id="cd07017">
    <property type="entry name" value="S14_ClpP_2"/>
    <property type="match status" value="1"/>
</dbReference>
<keyword evidence="2 7" id="KW-0963">Cytoplasm</keyword>
<evidence type="ECO:0000256" key="2">
    <source>
        <dbReference type="ARBA" id="ARBA00022490"/>
    </source>
</evidence>
<dbReference type="Proteomes" id="UP000016649">
    <property type="component" value="Unassembled WGS sequence"/>
</dbReference>
<proteinExistence type="inferred from homology"/>
<dbReference type="HAMAP" id="MF_00444">
    <property type="entry name" value="ClpP"/>
    <property type="match status" value="1"/>
</dbReference>
<evidence type="ECO:0000256" key="7">
    <source>
        <dbReference type="HAMAP-Rule" id="MF_00444"/>
    </source>
</evidence>
<keyword evidence="5 7" id="KW-0720">Serine protease</keyword>
<evidence type="ECO:0000256" key="1">
    <source>
        <dbReference type="ARBA" id="ARBA00007039"/>
    </source>
</evidence>
<dbReference type="EMBL" id="AWVH01000013">
    <property type="protein sequence ID" value="ERJ93924.1"/>
    <property type="molecule type" value="Genomic_DNA"/>
</dbReference>
<name>A0ABN0P0E4_TRELE</name>
<keyword evidence="10" id="KW-0175">Coiled coil</keyword>
<comment type="catalytic activity">
    <reaction evidence="6 7 8">
        <text>Hydrolysis of proteins to small peptides in the presence of ATP and magnesium. alpha-casein is the usual test substrate. In the absence of ATP, only oligopeptides shorter than five residues are hydrolyzed (such as succinyl-Leu-Tyr-|-NHMec, and Leu-Tyr-Leu-|-Tyr-Trp, in which cleavage of the -Tyr-|-Leu- and -Tyr-|-Trp bonds also occurs).</text>
        <dbReference type="EC" id="3.4.21.92"/>
    </reaction>
</comment>
<comment type="caution">
    <text evidence="13">The sequence shown here is derived from an EMBL/GenBank/DDBJ whole genome shotgun (WGS) entry which is preliminary data.</text>
</comment>
<keyword evidence="12" id="KW-0472">Membrane</keyword>
<evidence type="ECO:0000256" key="5">
    <source>
        <dbReference type="ARBA" id="ARBA00022825"/>
    </source>
</evidence>
<keyword evidence="3 7" id="KW-0645">Protease</keyword>
<dbReference type="RefSeq" id="WP_021686493.1">
    <property type="nucleotide sequence ID" value="NZ_KI260556.1"/>
</dbReference>
<keyword evidence="4 7" id="KW-0378">Hydrolase</keyword>
<feature type="region of interest" description="Disordered" evidence="11">
    <location>
        <begin position="1"/>
        <end position="20"/>
    </location>
</feature>
<dbReference type="InterPro" id="IPR029045">
    <property type="entry name" value="ClpP/crotonase-like_dom_sf"/>
</dbReference>
<dbReference type="PANTHER" id="PTHR10381">
    <property type="entry name" value="ATP-DEPENDENT CLP PROTEASE PROTEOLYTIC SUBUNIT"/>
    <property type="match status" value="1"/>
</dbReference>
<dbReference type="PRINTS" id="PR00127">
    <property type="entry name" value="CLPPROTEASEP"/>
</dbReference>
<protein>
    <recommendedName>
        <fullName evidence="7 9">ATP-dependent Clp protease proteolytic subunit</fullName>
        <ecNumber evidence="7">3.4.21.92</ecNumber>
    </recommendedName>
    <alternativeName>
        <fullName evidence="7">Endopeptidase Clp</fullName>
    </alternativeName>
</protein>
<evidence type="ECO:0000256" key="3">
    <source>
        <dbReference type="ARBA" id="ARBA00022670"/>
    </source>
</evidence>
<feature type="coiled-coil region" evidence="10">
    <location>
        <begin position="138"/>
        <end position="169"/>
    </location>
</feature>
<evidence type="ECO:0000256" key="12">
    <source>
        <dbReference type="SAM" id="Phobius"/>
    </source>
</evidence>
<gene>
    <name evidence="7" type="primary">clpP</name>
    <name evidence="13" type="ORF">HMPREF9193_00645</name>
</gene>
<dbReference type="Pfam" id="PF00574">
    <property type="entry name" value="CLP_protease"/>
    <property type="match status" value="1"/>
</dbReference>
<dbReference type="SUPFAM" id="SSF52096">
    <property type="entry name" value="ClpP/crotonase"/>
    <property type="match status" value="1"/>
</dbReference>
<sequence length="207" mass="23023">MDMRRLKNDRDDDNEDITEKKDAGEGADVLAARFLKTRQILLTGEIDKSLSEKIIRQLLILEASGNKPIYMFIDSPGGDADAGYGIFDMIRFIDAPVYTVGMGLVASAAALVLLAAPKERRIALPNSHFLIHQPLSGIKGVATEIEIHAKELEKMRERINKLISEETGKPLAQVAKDTDRDCWLNANEALDYGLISKIVFSRKDLKK</sequence>
<comment type="function">
    <text evidence="7">Cleaves peptides in various proteins in a process that requires ATP hydrolysis. Has a chymotrypsin-like activity. Plays a major role in the degradation of misfolded proteins.</text>
</comment>
<accession>A0ABN0P0E4</accession>
<dbReference type="PROSITE" id="PS00382">
    <property type="entry name" value="CLP_PROTEASE_HIS"/>
    <property type="match status" value="1"/>
</dbReference>
<evidence type="ECO:0000256" key="4">
    <source>
        <dbReference type="ARBA" id="ARBA00022801"/>
    </source>
</evidence>
<evidence type="ECO:0000256" key="6">
    <source>
        <dbReference type="ARBA" id="ARBA00034021"/>
    </source>
</evidence>
<dbReference type="NCBIfam" id="NF011089">
    <property type="entry name" value="PRK14512.1"/>
    <property type="match status" value="1"/>
</dbReference>
<dbReference type="NCBIfam" id="NF009205">
    <property type="entry name" value="PRK12553.1"/>
    <property type="match status" value="1"/>
</dbReference>
<evidence type="ECO:0000313" key="14">
    <source>
        <dbReference type="Proteomes" id="UP000016649"/>
    </source>
</evidence>
<organism evidence="13 14">
    <name type="scientific">Treponema lecithinolyticum ATCC 700332</name>
    <dbReference type="NCBI Taxonomy" id="1321815"/>
    <lineage>
        <taxon>Bacteria</taxon>
        <taxon>Pseudomonadati</taxon>
        <taxon>Spirochaetota</taxon>
        <taxon>Spirochaetia</taxon>
        <taxon>Spirochaetales</taxon>
        <taxon>Treponemataceae</taxon>
        <taxon>Treponema</taxon>
    </lineage>
</organism>
<comment type="subcellular location">
    <subcellularLocation>
        <location evidence="7">Cytoplasm</location>
    </subcellularLocation>
</comment>
<dbReference type="InterPro" id="IPR001907">
    <property type="entry name" value="ClpP"/>
</dbReference>
<keyword evidence="12" id="KW-0812">Transmembrane</keyword>
<evidence type="ECO:0000313" key="13">
    <source>
        <dbReference type="EMBL" id="ERJ93924.1"/>
    </source>
</evidence>
<feature type="compositionally biased region" description="Basic and acidic residues" evidence="11">
    <location>
        <begin position="1"/>
        <end position="10"/>
    </location>
</feature>
<comment type="similarity">
    <text evidence="1 7 9">Belongs to the peptidase S14 family.</text>
</comment>
<feature type="transmembrane region" description="Helical" evidence="12">
    <location>
        <begin position="97"/>
        <end position="116"/>
    </location>
</feature>